<comment type="caution">
    <text evidence="2">The sequence shown here is derived from an EMBL/GenBank/DDBJ whole genome shotgun (WGS) entry which is preliminary data.</text>
</comment>
<dbReference type="Pfam" id="PF09839">
    <property type="entry name" value="DUF2066"/>
    <property type="match status" value="1"/>
</dbReference>
<evidence type="ECO:0000256" key="1">
    <source>
        <dbReference type="SAM" id="SignalP"/>
    </source>
</evidence>
<evidence type="ECO:0000313" key="2">
    <source>
        <dbReference type="EMBL" id="RUO81472.1"/>
    </source>
</evidence>
<proteinExistence type="predicted"/>
<name>A0A432ZUF3_9GAMM</name>
<dbReference type="EMBL" id="PIQH01000001">
    <property type="protein sequence ID" value="RUO81472.1"/>
    <property type="molecule type" value="Genomic_DNA"/>
</dbReference>
<protein>
    <submittedName>
        <fullName evidence="2">DUF2066 domain-containing protein</fullName>
    </submittedName>
</protein>
<dbReference type="AlphaFoldDB" id="A0A432ZUF3"/>
<keyword evidence="3" id="KW-1185">Reference proteome</keyword>
<feature type="chain" id="PRO_5019209789" evidence="1">
    <location>
        <begin position="27"/>
        <end position="358"/>
    </location>
</feature>
<dbReference type="OrthoDB" id="6195299at2"/>
<reference evidence="2 3" key="1">
    <citation type="journal article" date="2011" name="Front. Microbiol.">
        <title>Genomic signatures of strain selection and enhancement in Bacillus atrophaeus var. globigii, a historical biowarfare simulant.</title>
        <authorList>
            <person name="Gibbons H.S."/>
            <person name="Broomall S.M."/>
            <person name="McNew L.A."/>
            <person name="Daligault H."/>
            <person name="Chapman C."/>
            <person name="Bruce D."/>
            <person name="Karavis M."/>
            <person name="Krepps M."/>
            <person name="McGregor P.A."/>
            <person name="Hong C."/>
            <person name="Park K.H."/>
            <person name="Akmal A."/>
            <person name="Feldman A."/>
            <person name="Lin J.S."/>
            <person name="Chang W.E."/>
            <person name="Higgs B.W."/>
            <person name="Demirev P."/>
            <person name="Lindquist J."/>
            <person name="Liem A."/>
            <person name="Fochler E."/>
            <person name="Read T.D."/>
            <person name="Tapia R."/>
            <person name="Johnson S."/>
            <person name="Bishop-Lilly K.A."/>
            <person name="Detter C."/>
            <person name="Han C."/>
            <person name="Sozhamannan S."/>
            <person name="Rosenzweig C.N."/>
            <person name="Skowronski E.W."/>
        </authorList>
    </citation>
    <scope>NUCLEOTIDE SEQUENCE [LARGE SCALE GENOMIC DNA]</scope>
    <source>
        <strain evidence="2 3">CC-PW-9</strain>
    </source>
</reference>
<dbReference type="Proteomes" id="UP000287996">
    <property type="component" value="Unassembled WGS sequence"/>
</dbReference>
<gene>
    <name evidence="2" type="ORF">CWI84_01565</name>
</gene>
<feature type="signal peptide" evidence="1">
    <location>
        <begin position="1"/>
        <end position="26"/>
    </location>
</feature>
<keyword evidence="1" id="KW-0732">Signal</keyword>
<sequence>MRLTRALCGYLLCASLLVVTALPAHAEILEDLYKSQVSVNTQTGQERSRALREAFKQTLARVSNISDWDNVAPAIDRALADVDTYLIQYAYTQHNGQTFLQAEFDETKITALLRSAQLPIWGKRRPQLMLWMAVESRDGERKILASDSESIFTQQLRNQATIRGVPMALPLMDLRDAMAVSLTDVWGRFISPIRRASERYDVDGVVVGRLLYQPEQQPNWRLNWYLEIGNERLHGQIKGNDPDYMAVPLVDDIGNRLAQQFSVRTDAGEASQLIVEIEGLDSLADVLNVESFLKSIAAVQRVQLEQYGHQQGRFKLWLLGSAERVYQAIDLDGRLTQHQRSPFAMPETLTANRYVWSD</sequence>
<dbReference type="RefSeq" id="WP_126840813.1">
    <property type="nucleotide sequence ID" value="NZ_PIQH01000001.1"/>
</dbReference>
<accession>A0A432ZUF3</accession>
<dbReference type="InterPro" id="IPR018642">
    <property type="entry name" value="DUF2066"/>
</dbReference>
<organism evidence="2 3">
    <name type="scientific">Idiomarina tyrosinivorans</name>
    <dbReference type="NCBI Taxonomy" id="1445662"/>
    <lineage>
        <taxon>Bacteria</taxon>
        <taxon>Pseudomonadati</taxon>
        <taxon>Pseudomonadota</taxon>
        <taxon>Gammaproteobacteria</taxon>
        <taxon>Alteromonadales</taxon>
        <taxon>Idiomarinaceae</taxon>
        <taxon>Idiomarina</taxon>
    </lineage>
</organism>
<evidence type="ECO:0000313" key="3">
    <source>
        <dbReference type="Proteomes" id="UP000287996"/>
    </source>
</evidence>